<sequence length="239" mass="27829">MSDKRAWINPCGFDIEDGKCIKKRRHSLKENIPNMENIENTINAILEQLEDLKKIMISMFNVNEDTLSVHEYSFLNPPKGMENTYVCAFHILQVNAMAVEEMVKELKSQSDKKFETYRTRLNEIKEKLIPLLCNVQLILKSEGLSYIDVTEDKMSEPFKNKKGSFKIEKHFIAFRQIRNNMKYLSEEFKKIKSTPKEELKLQSGTPKEELKFQNGTSKEELKLQNGTQKDELKLQNGAS</sequence>
<evidence type="ECO:0000256" key="1">
    <source>
        <dbReference type="SAM" id="MobiDB-lite"/>
    </source>
</evidence>
<feature type="region of interest" description="Disordered" evidence="1">
    <location>
        <begin position="195"/>
        <end position="239"/>
    </location>
</feature>
<dbReference type="AlphaFoldDB" id="A0AAV2AU00"/>
<evidence type="ECO:0000313" key="3">
    <source>
        <dbReference type="Proteomes" id="UP001497382"/>
    </source>
</evidence>
<protein>
    <submittedName>
        <fullName evidence="2">Uncharacterized protein</fullName>
    </submittedName>
</protein>
<organism evidence="2 3">
    <name type="scientific">Larinioides sclopetarius</name>
    <dbReference type="NCBI Taxonomy" id="280406"/>
    <lineage>
        <taxon>Eukaryota</taxon>
        <taxon>Metazoa</taxon>
        <taxon>Ecdysozoa</taxon>
        <taxon>Arthropoda</taxon>
        <taxon>Chelicerata</taxon>
        <taxon>Arachnida</taxon>
        <taxon>Araneae</taxon>
        <taxon>Araneomorphae</taxon>
        <taxon>Entelegynae</taxon>
        <taxon>Araneoidea</taxon>
        <taxon>Araneidae</taxon>
        <taxon>Larinioides</taxon>
    </lineage>
</organism>
<feature type="compositionally biased region" description="Basic and acidic residues" evidence="1">
    <location>
        <begin position="195"/>
        <end position="233"/>
    </location>
</feature>
<dbReference type="EMBL" id="CAXIEN010000218">
    <property type="protein sequence ID" value="CAL1287501.1"/>
    <property type="molecule type" value="Genomic_DNA"/>
</dbReference>
<accession>A0AAV2AU00</accession>
<reference evidence="2 3" key="1">
    <citation type="submission" date="2024-04" db="EMBL/GenBank/DDBJ databases">
        <authorList>
            <person name="Rising A."/>
            <person name="Reimegard J."/>
            <person name="Sonavane S."/>
            <person name="Akerstrom W."/>
            <person name="Nylinder S."/>
            <person name="Hedman E."/>
            <person name="Kallberg Y."/>
        </authorList>
    </citation>
    <scope>NUCLEOTIDE SEQUENCE [LARGE SCALE GENOMIC DNA]</scope>
</reference>
<proteinExistence type="predicted"/>
<dbReference type="Proteomes" id="UP001497382">
    <property type="component" value="Unassembled WGS sequence"/>
</dbReference>
<comment type="caution">
    <text evidence="2">The sequence shown here is derived from an EMBL/GenBank/DDBJ whole genome shotgun (WGS) entry which is preliminary data.</text>
</comment>
<name>A0AAV2AU00_9ARAC</name>
<keyword evidence="3" id="KW-1185">Reference proteome</keyword>
<gene>
    <name evidence="2" type="ORF">LARSCL_LOCUS14860</name>
</gene>
<evidence type="ECO:0000313" key="2">
    <source>
        <dbReference type="EMBL" id="CAL1287501.1"/>
    </source>
</evidence>